<dbReference type="PANTHER" id="PTHR42742">
    <property type="entry name" value="TRANSCRIPTIONAL REPRESSOR MPRA"/>
    <property type="match status" value="1"/>
</dbReference>
<keyword evidence="6 13" id="KW-0418">Kinase</keyword>
<evidence type="ECO:0000256" key="6">
    <source>
        <dbReference type="ARBA" id="ARBA00022777"/>
    </source>
</evidence>
<evidence type="ECO:0000256" key="7">
    <source>
        <dbReference type="ARBA" id="ARBA00022833"/>
    </source>
</evidence>
<dbReference type="InterPro" id="IPR000600">
    <property type="entry name" value="ROK"/>
</dbReference>
<keyword evidence="3" id="KW-0808">Transferase</keyword>
<dbReference type="CDD" id="cd24067">
    <property type="entry name" value="ASKHA_NBD_ROK_BsFRK-like"/>
    <property type="match status" value="1"/>
</dbReference>
<dbReference type="PANTHER" id="PTHR42742:SF3">
    <property type="entry name" value="FRUCTOKINASE"/>
    <property type="match status" value="1"/>
</dbReference>
<dbReference type="GO" id="GO:0008865">
    <property type="term" value="F:fructokinase activity"/>
    <property type="evidence" value="ECO:0007669"/>
    <property type="project" value="UniProtKB-EC"/>
</dbReference>
<evidence type="ECO:0000256" key="1">
    <source>
        <dbReference type="ARBA" id="ARBA00001946"/>
    </source>
</evidence>
<keyword evidence="4" id="KW-0479">Metal-binding</keyword>
<keyword evidence="10" id="KW-0119">Carbohydrate metabolism</keyword>
<dbReference type="EMBL" id="VNHS01000009">
    <property type="protein sequence ID" value="TYP71886.1"/>
    <property type="molecule type" value="Genomic_DNA"/>
</dbReference>
<dbReference type="GO" id="GO:0005524">
    <property type="term" value="F:ATP binding"/>
    <property type="evidence" value="ECO:0007669"/>
    <property type="project" value="UniProtKB-KW"/>
</dbReference>
<comment type="catalytic activity">
    <reaction evidence="12">
        <text>D-fructose + ATP = D-fructose 6-phosphate + ADP + H(+)</text>
        <dbReference type="Rhea" id="RHEA:16125"/>
        <dbReference type="ChEBI" id="CHEBI:15378"/>
        <dbReference type="ChEBI" id="CHEBI:30616"/>
        <dbReference type="ChEBI" id="CHEBI:37721"/>
        <dbReference type="ChEBI" id="CHEBI:61527"/>
        <dbReference type="ChEBI" id="CHEBI:456216"/>
        <dbReference type="EC" id="2.7.1.4"/>
    </reaction>
</comment>
<comment type="caution">
    <text evidence="13">The sequence shown here is derived from an EMBL/GenBank/DDBJ whole genome shotgun (WGS) entry which is preliminary data.</text>
</comment>
<evidence type="ECO:0000256" key="4">
    <source>
        <dbReference type="ARBA" id="ARBA00022723"/>
    </source>
</evidence>
<dbReference type="FunFam" id="3.30.420.40:FF:000153">
    <property type="entry name" value="Putative fructokinase"/>
    <property type="match status" value="1"/>
</dbReference>
<dbReference type="PROSITE" id="PS01125">
    <property type="entry name" value="ROK"/>
    <property type="match status" value="1"/>
</dbReference>
<evidence type="ECO:0000313" key="13">
    <source>
        <dbReference type="EMBL" id="TYP71886.1"/>
    </source>
</evidence>
<gene>
    <name evidence="13" type="ORF">BCM02_109164</name>
</gene>
<keyword evidence="7" id="KW-0862">Zinc</keyword>
<reference evidence="13 14" key="1">
    <citation type="submission" date="2019-07" db="EMBL/GenBank/DDBJ databases">
        <title>Genomic Encyclopedia of Type Strains, Phase III (KMG-III): the genomes of soil and plant-associated and newly described type strains.</title>
        <authorList>
            <person name="Whitman W."/>
        </authorList>
    </citation>
    <scope>NUCLEOTIDE SEQUENCE [LARGE SCALE GENOMIC DNA]</scope>
    <source>
        <strain evidence="13 14">BL24</strain>
    </source>
</reference>
<sequence>MLLGAIEGGGTKFVCGIGTSDGQIVERVSIPTTTPEATLDEAMSFFSNKGIAALGIGTFGPIDVNPQSPAYGSVTSTPKPHWSGYRMLDHVKRFLDIPVGFDTDVNAAALGESVWGAAKGLRNCLYMTVGTGIGVGAIVEGNLVHGLLHPEMGHIVVKRHLLDSYAGNCPFHGDCLEGMASGPAVEKRWERKANELEASHTAWELESYYIGQALANYILTLSPEIIILGGGIMNQAHLFPRIREQVKSHLNRYVQHPVFSTDLETYIVPPALAGNAGLCGALALAKEALIR</sequence>
<dbReference type="GO" id="GO:0046872">
    <property type="term" value="F:metal ion binding"/>
    <property type="evidence" value="ECO:0007669"/>
    <property type="project" value="UniProtKB-KW"/>
</dbReference>
<dbReference type="InterPro" id="IPR049874">
    <property type="entry name" value="ROK_cs"/>
</dbReference>
<dbReference type="EC" id="2.7.1.4" evidence="11"/>
<evidence type="ECO:0000256" key="3">
    <source>
        <dbReference type="ARBA" id="ARBA00022679"/>
    </source>
</evidence>
<comment type="cofactor">
    <cofactor evidence="1">
        <name>Mg(2+)</name>
        <dbReference type="ChEBI" id="CHEBI:18420"/>
    </cofactor>
</comment>
<evidence type="ECO:0000256" key="10">
    <source>
        <dbReference type="ARBA" id="ARBA00023277"/>
    </source>
</evidence>
<dbReference type="SUPFAM" id="SSF53067">
    <property type="entry name" value="Actin-like ATPase domain"/>
    <property type="match status" value="1"/>
</dbReference>
<proteinExistence type="inferred from homology"/>
<name>A0A5S5C098_9BACL</name>
<organism evidence="13 14">
    <name type="scientific">Paenibacillus methanolicus</name>
    <dbReference type="NCBI Taxonomy" id="582686"/>
    <lineage>
        <taxon>Bacteria</taxon>
        <taxon>Bacillati</taxon>
        <taxon>Bacillota</taxon>
        <taxon>Bacilli</taxon>
        <taxon>Bacillales</taxon>
        <taxon>Paenibacillaceae</taxon>
        <taxon>Paenibacillus</taxon>
    </lineage>
</organism>
<keyword evidence="8" id="KW-0067">ATP-binding</keyword>
<evidence type="ECO:0000313" key="14">
    <source>
        <dbReference type="Proteomes" id="UP000323257"/>
    </source>
</evidence>
<keyword evidence="9" id="KW-0460">Magnesium</keyword>
<evidence type="ECO:0000256" key="11">
    <source>
        <dbReference type="ARBA" id="ARBA00038887"/>
    </source>
</evidence>
<comment type="similarity">
    <text evidence="2">Belongs to the ROK (NagC/XylR) family.</text>
</comment>
<dbReference type="Pfam" id="PF00480">
    <property type="entry name" value="ROK"/>
    <property type="match status" value="1"/>
</dbReference>
<evidence type="ECO:0000256" key="8">
    <source>
        <dbReference type="ARBA" id="ARBA00022840"/>
    </source>
</evidence>
<evidence type="ECO:0000256" key="5">
    <source>
        <dbReference type="ARBA" id="ARBA00022741"/>
    </source>
</evidence>
<keyword evidence="5" id="KW-0547">Nucleotide-binding</keyword>
<dbReference type="InterPro" id="IPR043129">
    <property type="entry name" value="ATPase_NBD"/>
</dbReference>
<evidence type="ECO:0000256" key="2">
    <source>
        <dbReference type="ARBA" id="ARBA00006479"/>
    </source>
</evidence>
<protein>
    <recommendedName>
        <fullName evidence="11">fructokinase</fullName>
        <ecNumber evidence="11">2.7.1.4</ecNumber>
    </recommendedName>
</protein>
<dbReference type="Proteomes" id="UP000323257">
    <property type="component" value="Unassembled WGS sequence"/>
</dbReference>
<evidence type="ECO:0000256" key="12">
    <source>
        <dbReference type="ARBA" id="ARBA00048451"/>
    </source>
</evidence>
<dbReference type="Gene3D" id="3.30.420.40">
    <property type="match status" value="2"/>
</dbReference>
<keyword evidence="14" id="KW-1185">Reference proteome</keyword>
<dbReference type="InterPro" id="IPR051804">
    <property type="entry name" value="Carb_Metab_Reg_Kinase/Isom"/>
</dbReference>
<accession>A0A5S5C098</accession>
<dbReference type="RefSeq" id="WP_281288225.1">
    <property type="nucleotide sequence ID" value="NZ_VNHS01000009.1"/>
</dbReference>
<dbReference type="AlphaFoldDB" id="A0A5S5C098"/>
<dbReference type="FunFam" id="3.30.420.40:FF:000136">
    <property type="entry name" value="Putative fructokinase"/>
    <property type="match status" value="1"/>
</dbReference>
<evidence type="ECO:0000256" key="9">
    <source>
        <dbReference type="ARBA" id="ARBA00022842"/>
    </source>
</evidence>